<dbReference type="PRINTS" id="PR01577">
    <property type="entry name" value="KCNABCHANNEL"/>
</dbReference>
<sequence length="132" mass="14616">MPISWPSCLCLSENCVVFWLRGSRLSMSSYMNYVADGFDTKVAKADKLATIAKEIGCTLAQLAIAWCVSNEHVSTVILGASSVAQLDENLDSLNFVDKLTPEIRARIDEIADVRLSIPVPKARLLAMREQWL</sequence>
<name>A0A8S9TYR6_PHYIN</name>
<dbReference type="InterPro" id="IPR005399">
    <property type="entry name" value="K_chnl_volt-dep_bsu_KCNAB-rel"/>
</dbReference>
<dbReference type="AlphaFoldDB" id="A0A8S9TYR6"/>
<dbReference type="InterPro" id="IPR036812">
    <property type="entry name" value="NAD(P)_OxRdtase_dom_sf"/>
</dbReference>
<evidence type="ECO:0000259" key="4">
    <source>
        <dbReference type="Pfam" id="PF00248"/>
    </source>
</evidence>
<protein>
    <submittedName>
        <fullName evidence="5">Aldo/keto reductase family</fullName>
    </submittedName>
</protein>
<gene>
    <name evidence="5" type="ORF">GN958_ATG16881</name>
</gene>
<feature type="domain" description="NADP-dependent oxidoreductase" evidence="4">
    <location>
        <begin position="39"/>
        <end position="111"/>
    </location>
</feature>
<dbReference type="Proteomes" id="UP000704712">
    <property type="component" value="Unassembled WGS sequence"/>
</dbReference>
<evidence type="ECO:0000313" key="6">
    <source>
        <dbReference type="Proteomes" id="UP000704712"/>
    </source>
</evidence>
<accession>A0A8S9TYR6</accession>
<dbReference type="PANTHER" id="PTHR43150">
    <property type="entry name" value="HYPERKINETIC, ISOFORM M"/>
    <property type="match status" value="1"/>
</dbReference>
<dbReference type="InterPro" id="IPR023210">
    <property type="entry name" value="NADP_OxRdtase_dom"/>
</dbReference>
<dbReference type="PANTHER" id="PTHR43150:SF2">
    <property type="entry name" value="HYPERKINETIC, ISOFORM M"/>
    <property type="match status" value="1"/>
</dbReference>
<dbReference type="Gene3D" id="3.20.20.100">
    <property type="entry name" value="NADP-dependent oxidoreductase domain"/>
    <property type="match status" value="1"/>
</dbReference>
<evidence type="ECO:0000256" key="1">
    <source>
        <dbReference type="ARBA" id="ARBA00006515"/>
    </source>
</evidence>
<evidence type="ECO:0000256" key="3">
    <source>
        <dbReference type="ARBA" id="ARBA00023002"/>
    </source>
</evidence>
<dbReference type="GO" id="GO:0016491">
    <property type="term" value="F:oxidoreductase activity"/>
    <property type="evidence" value="ECO:0007669"/>
    <property type="project" value="UniProtKB-KW"/>
</dbReference>
<comment type="caution">
    <text evidence="5">The sequence shown here is derived from an EMBL/GenBank/DDBJ whole genome shotgun (WGS) entry which is preliminary data.</text>
</comment>
<keyword evidence="3" id="KW-0560">Oxidoreductase</keyword>
<keyword evidence="2" id="KW-0521">NADP</keyword>
<dbReference type="Pfam" id="PF00248">
    <property type="entry name" value="Aldo_ket_red"/>
    <property type="match status" value="1"/>
</dbReference>
<comment type="similarity">
    <text evidence="1">Belongs to the shaker potassium channel beta subunit family.</text>
</comment>
<dbReference type="SUPFAM" id="SSF51430">
    <property type="entry name" value="NAD(P)-linked oxidoreductase"/>
    <property type="match status" value="1"/>
</dbReference>
<organism evidence="5 6">
    <name type="scientific">Phytophthora infestans</name>
    <name type="common">Potato late blight agent</name>
    <name type="synonym">Botrytis infestans</name>
    <dbReference type="NCBI Taxonomy" id="4787"/>
    <lineage>
        <taxon>Eukaryota</taxon>
        <taxon>Sar</taxon>
        <taxon>Stramenopiles</taxon>
        <taxon>Oomycota</taxon>
        <taxon>Peronosporomycetes</taxon>
        <taxon>Peronosporales</taxon>
        <taxon>Peronosporaceae</taxon>
        <taxon>Phytophthora</taxon>
    </lineage>
</organism>
<reference evidence="5" key="1">
    <citation type="submission" date="2020-03" db="EMBL/GenBank/DDBJ databases">
        <title>Hybrid Assembly of Korean Phytophthora infestans isolates.</title>
        <authorList>
            <person name="Prokchorchik M."/>
            <person name="Lee Y."/>
            <person name="Seo J."/>
            <person name="Cho J.-H."/>
            <person name="Park Y.-E."/>
            <person name="Jang D.-C."/>
            <person name="Im J.-S."/>
            <person name="Choi J.-G."/>
            <person name="Park H.-J."/>
            <person name="Lee G.-B."/>
            <person name="Lee Y.-G."/>
            <person name="Hong S.-Y."/>
            <person name="Cho K."/>
            <person name="Sohn K.H."/>
        </authorList>
    </citation>
    <scope>NUCLEOTIDE SEQUENCE</scope>
    <source>
        <strain evidence="5">KR_2_A2</strain>
    </source>
</reference>
<dbReference type="EMBL" id="JAACNO010002357">
    <property type="protein sequence ID" value="KAF4133915.1"/>
    <property type="molecule type" value="Genomic_DNA"/>
</dbReference>
<evidence type="ECO:0000256" key="2">
    <source>
        <dbReference type="ARBA" id="ARBA00022857"/>
    </source>
</evidence>
<evidence type="ECO:0000313" key="5">
    <source>
        <dbReference type="EMBL" id="KAF4133915.1"/>
    </source>
</evidence>
<proteinExistence type="inferred from homology"/>